<feature type="domain" description="CCHC-type" evidence="3">
    <location>
        <begin position="907"/>
        <end position="922"/>
    </location>
</feature>
<dbReference type="Pfam" id="PF22909">
    <property type="entry name" value="Caulimovir_coat_dom"/>
    <property type="match status" value="1"/>
</dbReference>
<evidence type="ECO:0000313" key="4">
    <source>
        <dbReference type="EMBL" id="KAI5339378.1"/>
    </source>
</evidence>
<dbReference type="SMART" id="SM00343">
    <property type="entry name" value="ZnF_C2HC"/>
    <property type="match status" value="1"/>
</dbReference>
<gene>
    <name evidence="4" type="ORF">L3X38_018650</name>
</gene>
<evidence type="ECO:0000256" key="1">
    <source>
        <dbReference type="PROSITE-ProRule" id="PRU00047"/>
    </source>
</evidence>
<dbReference type="EMBL" id="JAJFAZ020000003">
    <property type="protein sequence ID" value="KAI5339378.1"/>
    <property type="molecule type" value="Genomic_DNA"/>
</dbReference>
<dbReference type="InterPro" id="IPR028919">
    <property type="entry name" value="Viral_movement"/>
</dbReference>
<dbReference type="SUPFAM" id="SSF57756">
    <property type="entry name" value="Retrovirus zinc finger-like domains"/>
    <property type="match status" value="1"/>
</dbReference>
<dbReference type="GO" id="GO:0008270">
    <property type="term" value="F:zinc ion binding"/>
    <property type="evidence" value="ECO:0007669"/>
    <property type="project" value="UniProtKB-KW"/>
</dbReference>
<feature type="region of interest" description="Disordered" evidence="2">
    <location>
        <begin position="884"/>
        <end position="904"/>
    </location>
</feature>
<dbReference type="GO" id="GO:0003676">
    <property type="term" value="F:nucleic acid binding"/>
    <property type="evidence" value="ECO:0007669"/>
    <property type="project" value="InterPro"/>
</dbReference>
<dbReference type="InterPro" id="IPR056648">
    <property type="entry name" value="DUF7746"/>
</dbReference>
<dbReference type="Pfam" id="PF01107">
    <property type="entry name" value="MP"/>
    <property type="match status" value="1"/>
</dbReference>
<dbReference type="InterPro" id="IPR036875">
    <property type="entry name" value="Znf_CCHC_sf"/>
</dbReference>
<comment type="caution">
    <text evidence="4">The sequence shown here is derived from an EMBL/GenBank/DDBJ whole genome shotgun (WGS) entry which is preliminary data.</text>
</comment>
<dbReference type="Proteomes" id="UP001054821">
    <property type="component" value="Chromosome 3"/>
</dbReference>
<proteinExistence type="predicted"/>
<name>A0AAD4W9K9_PRUDU</name>
<sequence>MSRLPEIVNEEQFEYNSSSKEQLDFRDWNIPKVPSQKIYKKHWLPSRFNSTTHVKTVEQVYALSKEHETCQLLNLESILKHKKDGNNFLHIGLVQVAVKPLTRLGLKASILLCLRDARFTEFSDSTLGIIESSLCNGPVHFDCYPDFTVSLSDPHILRTLTLNIKTEGYNVLPGTQPLALVYRIYYKSEVALPKDWTLVTESQPAPIQRSLNNLDYIQQYLDGTVKIQFDSHPLRKSNVQLQQLPTPGQSQRHAPARHSFAASSSTLERDLELEKAMIDFKLESLRKTAQVTQPCYGTVPVQDDKSESPESPTQSDFVVENQLRTLNKEFKIDWVYLNRHLKAPENKSRRDLYHQAYPNSKHREMIFKQWKDYMWSAKIEIFYLDFIESRYMTNDELKTLTKEKWKLVDKSVVESSHPPVETIIIEHQKAPVPATPFKTFESNDPNRKLIEQNNYTNQSLITIGKQLDTIETKVDLLSPPAADSRPRHKVEKPIVQFQELKTSPVLKVNSTMKKIEDMLAQLTPVKPEKDDPSGIKTLDAFAASQSESESVSSETSDISKIENAFRNLEVQTEPRVKKIEKHISPTSLTKNWYPRPTPPDIQFEERNFQTQFSVSSDKLYEWNIDGLSEQEILNKLQHMSMVANSYITNHSFKQSEIVPLLVTGFTGTLRYWWDKHLTPESKNRIIYAVKLNEDGLPMFGEQIGQGFEDGVNTLFYTIIEHFIGTPSNTTARIHDQLSNLRCPKLSDFRWYKDVFISRVMLRDDSNQPFWKEKFINGLPNLFAHKIRTTLNNEQGQIDWDNLTYGNIISTINQVGMKMCIDFKINRQIQSDRKSAKYELGNFCEQYGLTSIPPSRKHKPSHLRKRHYPKKQFLRKDEFYKKRKFSPKKNWSKRPKQSRSKKDKSKVKCFKCQKFGHYASECKVKDVIKQLQIT</sequence>
<reference evidence="4 5" key="1">
    <citation type="journal article" date="2022" name="G3 (Bethesda)">
        <title>Whole-genome sequence and methylome profiling of the almond [Prunus dulcis (Mill.) D.A. Webb] cultivar 'Nonpareil'.</title>
        <authorList>
            <person name="D'Amico-Willman K.M."/>
            <person name="Ouma W.Z."/>
            <person name="Meulia T."/>
            <person name="Sideli G.M."/>
            <person name="Gradziel T.M."/>
            <person name="Fresnedo-Ramirez J."/>
        </authorList>
    </citation>
    <scope>NUCLEOTIDE SEQUENCE [LARGE SCALE GENOMIC DNA]</scope>
    <source>
        <strain evidence="4">Clone GOH B32 T37-40</strain>
    </source>
</reference>
<evidence type="ECO:0000313" key="5">
    <source>
        <dbReference type="Proteomes" id="UP001054821"/>
    </source>
</evidence>
<dbReference type="PANTHER" id="PTHR33054">
    <property type="entry name" value="CCHC-TYPE DOMAIN-CONTAINING PROTEIN"/>
    <property type="match status" value="1"/>
</dbReference>
<keyword evidence="1" id="KW-0479">Metal-binding</keyword>
<protein>
    <recommendedName>
        <fullName evidence="3">CCHC-type domain-containing protein</fullName>
    </recommendedName>
</protein>
<dbReference type="PROSITE" id="PS50158">
    <property type="entry name" value="ZF_CCHC"/>
    <property type="match status" value="1"/>
</dbReference>
<dbReference type="AlphaFoldDB" id="A0AAD4W9K9"/>
<keyword evidence="5" id="KW-1185">Reference proteome</keyword>
<dbReference type="Pfam" id="PF24925">
    <property type="entry name" value="DUF7746"/>
    <property type="match status" value="1"/>
</dbReference>
<dbReference type="InterPro" id="IPR001878">
    <property type="entry name" value="Znf_CCHC"/>
</dbReference>
<evidence type="ECO:0000259" key="3">
    <source>
        <dbReference type="PROSITE" id="PS50158"/>
    </source>
</evidence>
<evidence type="ECO:0000256" key="2">
    <source>
        <dbReference type="SAM" id="MobiDB-lite"/>
    </source>
</evidence>
<dbReference type="Pfam" id="PF00098">
    <property type="entry name" value="zf-CCHC"/>
    <property type="match status" value="1"/>
</dbReference>
<organism evidence="4 5">
    <name type="scientific">Prunus dulcis</name>
    <name type="common">Almond</name>
    <name type="synonym">Amygdalus dulcis</name>
    <dbReference type="NCBI Taxonomy" id="3755"/>
    <lineage>
        <taxon>Eukaryota</taxon>
        <taxon>Viridiplantae</taxon>
        <taxon>Streptophyta</taxon>
        <taxon>Embryophyta</taxon>
        <taxon>Tracheophyta</taxon>
        <taxon>Spermatophyta</taxon>
        <taxon>Magnoliopsida</taxon>
        <taxon>eudicotyledons</taxon>
        <taxon>Gunneridae</taxon>
        <taxon>Pentapetalae</taxon>
        <taxon>rosids</taxon>
        <taxon>fabids</taxon>
        <taxon>Rosales</taxon>
        <taxon>Rosaceae</taxon>
        <taxon>Amygdaloideae</taxon>
        <taxon>Amygdaleae</taxon>
        <taxon>Prunus</taxon>
    </lineage>
</organism>
<keyword evidence="1" id="KW-0863">Zinc-finger</keyword>
<dbReference type="PANTHER" id="PTHR33054:SF9">
    <property type="entry name" value="CCHC-TYPE DOMAIN-CONTAINING PROTEIN"/>
    <property type="match status" value="1"/>
</dbReference>
<keyword evidence="1" id="KW-0862">Zinc</keyword>
<accession>A0AAD4W9K9</accession>